<dbReference type="RefSeq" id="WP_026937716.1">
    <property type="nucleotide sequence ID" value="NZ_CP028426.1"/>
</dbReference>
<evidence type="ECO:0000313" key="3">
    <source>
        <dbReference type="Proteomes" id="UP001170379"/>
    </source>
</evidence>
<reference evidence="2" key="1">
    <citation type="submission" date="2018-03" db="EMBL/GenBank/DDBJ databases">
        <authorList>
            <person name="Nunes O.C."/>
            <person name="Lopes A.R."/>
            <person name="Froufe H."/>
            <person name="Munoz-Merida A."/>
            <person name="Barroso C."/>
            <person name="Egas C."/>
        </authorList>
    </citation>
    <scope>NUCLEOTIDE SEQUENCE</scope>
    <source>
        <strain evidence="2">ON4</strain>
    </source>
</reference>
<dbReference type="InterPro" id="IPR037401">
    <property type="entry name" value="SnoaL-like"/>
</dbReference>
<accession>A0ABT7CBJ7</accession>
<dbReference type="Gene3D" id="3.10.450.50">
    <property type="match status" value="1"/>
</dbReference>
<feature type="domain" description="SnoaL-like" evidence="1">
    <location>
        <begin position="14"/>
        <end position="107"/>
    </location>
</feature>
<protein>
    <submittedName>
        <fullName evidence="2">Nuclear transport factor 2 family protein</fullName>
    </submittedName>
</protein>
<comment type="caution">
    <text evidence="2">The sequence shown here is derived from an EMBL/GenBank/DDBJ whole genome shotgun (WGS) entry which is preliminary data.</text>
</comment>
<sequence>MSTADQVSALPEPVGRLVAAINDADTDAFAACFTDDGYVDDWGRVLTGPQGVRSWAGSDAIGAGAQMTILTADTDGDTVTTRFSWRSRVFNGESTGIFTLSGGKIASFTIPPNH</sequence>
<evidence type="ECO:0000313" key="2">
    <source>
        <dbReference type="EMBL" id="MDJ1372573.1"/>
    </source>
</evidence>
<gene>
    <name evidence="2" type="ORF">C7K25_14595</name>
</gene>
<reference evidence="2" key="2">
    <citation type="journal article" date="2022" name="Sci. Rep.">
        <title>In silico prediction of the enzymes involved in the degradation of the herbicide molinate by Gulosibacter molinativorax ON4T.</title>
        <authorList>
            <person name="Lopes A.R."/>
            <person name="Bunin E."/>
            <person name="Viana A.T."/>
            <person name="Froufe H."/>
            <person name="Munoz-Merida A."/>
            <person name="Pinho D."/>
            <person name="Figueiredo J."/>
            <person name="Barroso C."/>
            <person name="Vaz-Moreira I."/>
            <person name="Bellanger X."/>
            <person name="Egas C."/>
            <person name="Nunes O.C."/>
        </authorList>
    </citation>
    <scope>NUCLEOTIDE SEQUENCE</scope>
    <source>
        <strain evidence="2">ON4</strain>
    </source>
</reference>
<name>A0ABT7CBJ7_9MICO</name>
<dbReference type="EMBL" id="PXVD01000031">
    <property type="protein sequence ID" value="MDJ1372573.1"/>
    <property type="molecule type" value="Genomic_DNA"/>
</dbReference>
<organism evidence="2 3">
    <name type="scientific">Gulosibacter molinativorax</name>
    <dbReference type="NCBI Taxonomy" id="256821"/>
    <lineage>
        <taxon>Bacteria</taxon>
        <taxon>Bacillati</taxon>
        <taxon>Actinomycetota</taxon>
        <taxon>Actinomycetes</taxon>
        <taxon>Micrococcales</taxon>
        <taxon>Microbacteriaceae</taxon>
        <taxon>Gulosibacter</taxon>
    </lineage>
</organism>
<keyword evidence="3" id="KW-1185">Reference proteome</keyword>
<evidence type="ECO:0000259" key="1">
    <source>
        <dbReference type="Pfam" id="PF12680"/>
    </source>
</evidence>
<dbReference type="InterPro" id="IPR032710">
    <property type="entry name" value="NTF2-like_dom_sf"/>
</dbReference>
<dbReference type="Pfam" id="PF12680">
    <property type="entry name" value="SnoaL_2"/>
    <property type="match status" value="1"/>
</dbReference>
<dbReference type="SUPFAM" id="SSF54427">
    <property type="entry name" value="NTF2-like"/>
    <property type="match status" value="1"/>
</dbReference>
<proteinExistence type="predicted"/>
<dbReference type="Proteomes" id="UP001170379">
    <property type="component" value="Unassembled WGS sequence"/>
</dbReference>